<evidence type="ECO:0000256" key="8">
    <source>
        <dbReference type="HAMAP-Rule" id="MF_00692"/>
    </source>
</evidence>
<evidence type="ECO:0000256" key="7">
    <source>
        <dbReference type="ARBA" id="ARBA00022842"/>
    </source>
</evidence>
<evidence type="ECO:0000256" key="2">
    <source>
        <dbReference type="ARBA" id="ARBA00022679"/>
    </source>
</evidence>
<feature type="binding site" evidence="8">
    <location>
        <position position="133"/>
    </location>
    <ligand>
        <name>ATP</name>
        <dbReference type="ChEBI" id="CHEBI:30616"/>
    </ligand>
</feature>
<comment type="catalytic activity">
    <reaction evidence="8">
        <text>L-seryl-[protein] + UTP = O-(5'-uridylyl)-L-seryl-[protein] + diphosphate</text>
        <dbReference type="Rhea" id="RHEA:64604"/>
        <dbReference type="Rhea" id="RHEA-COMP:9863"/>
        <dbReference type="Rhea" id="RHEA-COMP:16635"/>
        <dbReference type="ChEBI" id="CHEBI:29999"/>
        <dbReference type="ChEBI" id="CHEBI:33019"/>
        <dbReference type="ChEBI" id="CHEBI:46398"/>
        <dbReference type="ChEBI" id="CHEBI:156051"/>
    </reaction>
</comment>
<feature type="binding site" evidence="8">
    <location>
        <position position="98"/>
    </location>
    <ligand>
        <name>ATP</name>
        <dbReference type="ChEBI" id="CHEBI:30616"/>
    </ligand>
</feature>
<comment type="catalytic activity">
    <reaction evidence="8">
        <text>L-threonyl-[protein] + ATP = 3-O-(5'-adenylyl)-L-threonyl-[protein] + diphosphate</text>
        <dbReference type="Rhea" id="RHEA:54292"/>
        <dbReference type="Rhea" id="RHEA-COMP:11060"/>
        <dbReference type="Rhea" id="RHEA-COMP:13847"/>
        <dbReference type="ChEBI" id="CHEBI:30013"/>
        <dbReference type="ChEBI" id="CHEBI:30616"/>
        <dbReference type="ChEBI" id="CHEBI:33019"/>
        <dbReference type="ChEBI" id="CHEBI:138113"/>
        <dbReference type="EC" id="2.7.7.108"/>
    </reaction>
</comment>
<accession>A0ABY9RCS9</accession>
<comment type="catalytic activity">
    <reaction evidence="8">
        <text>L-histidyl-[protein] + UTP = N(tele)-(5'-uridylyl)-L-histidyl-[protein] + diphosphate</text>
        <dbReference type="Rhea" id="RHEA:83891"/>
        <dbReference type="Rhea" id="RHEA-COMP:9745"/>
        <dbReference type="Rhea" id="RHEA-COMP:20239"/>
        <dbReference type="ChEBI" id="CHEBI:29979"/>
        <dbReference type="ChEBI" id="CHEBI:33019"/>
        <dbReference type="ChEBI" id="CHEBI:46398"/>
        <dbReference type="ChEBI" id="CHEBI:233474"/>
    </reaction>
</comment>
<dbReference type="EMBL" id="CP133720">
    <property type="protein sequence ID" value="WMW78974.1"/>
    <property type="molecule type" value="Genomic_DNA"/>
</dbReference>
<feature type="binding site" evidence="8">
    <location>
        <position position="269"/>
    </location>
    <ligand>
        <name>Mg(2+)</name>
        <dbReference type="ChEBI" id="CHEBI:18420"/>
    </ligand>
</feature>
<organism evidence="9 10">
    <name type="scientific">Undibacterium cyanobacteriorum</name>
    <dbReference type="NCBI Taxonomy" id="3073561"/>
    <lineage>
        <taxon>Bacteria</taxon>
        <taxon>Pseudomonadati</taxon>
        <taxon>Pseudomonadota</taxon>
        <taxon>Betaproteobacteria</taxon>
        <taxon>Burkholderiales</taxon>
        <taxon>Oxalobacteraceae</taxon>
        <taxon>Undibacterium</taxon>
    </lineage>
</organism>
<dbReference type="NCBIfam" id="NF000658">
    <property type="entry name" value="PRK00029.1"/>
    <property type="match status" value="1"/>
</dbReference>
<feature type="binding site" evidence="8">
    <location>
        <position position="95"/>
    </location>
    <ligand>
        <name>ATP</name>
        <dbReference type="ChEBI" id="CHEBI:30616"/>
    </ligand>
</feature>
<evidence type="ECO:0000256" key="5">
    <source>
        <dbReference type="ARBA" id="ARBA00022741"/>
    </source>
</evidence>
<keyword evidence="4 8" id="KW-0479">Metal-binding</keyword>
<dbReference type="PANTHER" id="PTHR32057">
    <property type="entry name" value="PROTEIN ADENYLYLTRANSFERASE SELO, MITOCHONDRIAL"/>
    <property type="match status" value="1"/>
</dbReference>
<keyword evidence="2 8" id="KW-0808">Transferase</keyword>
<keyword evidence="6 8" id="KW-0067">ATP-binding</keyword>
<comment type="function">
    <text evidence="8">Nucleotidyltransferase involved in the post-translational modification of proteins. It can catalyze the addition of adenosine monophosphate (AMP) or uridine monophosphate (UMP) to a protein, resulting in modifications known as AMPylation and UMPylation.</text>
</comment>
<evidence type="ECO:0000313" key="9">
    <source>
        <dbReference type="EMBL" id="WMW78974.1"/>
    </source>
</evidence>
<feature type="binding site" evidence="8">
    <location>
        <position position="183"/>
    </location>
    <ligand>
        <name>ATP</name>
        <dbReference type="ChEBI" id="CHEBI:30616"/>
    </ligand>
</feature>
<evidence type="ECO:0000256" key="6">
    <source>
        <dbReference type="ARBA" id="ARBA00022840"/>
    </source>
</evidence>
<feature type="active site" description="Proton acceptor" evidence="8">
    <location>
        <position position="259"/>
    </location>
</feature>
<feature type="binding site" evidence="8">
    <location>
        <position position="269"/>
    </location>
    <ligand>
        <name>ATP</name>
        <dbReference type="ChEBI" id="CHEBI:30616"/>
    </ligand>
</feature>
<evidence type="ECO:0000256" key="4">
    <source>
        <dbReference type="ARBA" id="ARBA00022723"/>
    </source>
</evidence>
<comment type="cofactor">
    <cofactor evidence="8">
        <name>Mg(2+)</name>
        <dbReference type="ChEBI" id="CHEBI:18420"/>
    </cofactor>
    <cofactor evidence="8">
        <name>Mn(2+)</name>
        <dbReference type="ChEBI" id="CHEBI:29035"/>
    </cofactor>
</comment>
<feature type="binding site" evidence="8">
    <location>
        <position position="190"/>
    </location>
    <ligand>
        <name>ATP</name>
        <dbReference type="ChEBI" id="CHEBI:30616"/>
    </ligand>
</feature>
<comment type="similarity">
    <text evidence="1 8">Belongs to the SELO family.</text>
</comment>
<feature type="binding site" evidence="8">
    <location>
        <position position="260"/>
    </location>
    <ligand>
        <name>Mg(2+)</name>
        <dbReference type="ChEBI" id="CHEBI:18420"/>
    </ligand>
</feature>
<keyword evidence="5 8" id="KW-0547">Nucleotide-binding</keyword>
<dbReference type="Pfam" id="PF02696">
    <property type="entry name" value="SelO"/>
    <property type="match status" value="1"/>
</dbReference>
<dbReference type="Proteomes" id="UP001181355">
    <property type="component" value="Chromosome"/>
</dbReference>
<comment type="catalytic activity">
    <reaction evidence="8">
        <text>L-tyrosyl-[protein] + ATP = O-(5'-adenylyl)-L-tyrosyl-[protein] + diphosphate</text>
        <dbReference type="Rhea" id="RHEA:54288"/>
        <dbReference type="Rhea" id="RHEA-COMP:10136"/>
        <dbReference type="Rhea" id="RHEA-COMP:13846"/>
        <dbReference type="ChEBI" id="CHEBI:30616"/>
        <dbReference type="ChEBI" id="CHEBI:33019"/>
        <dbReference type="ChEBI" id="CHEBI:46858"/>
        <dbReference type="ChEBI" id="CHEBI:83624"/>
        <dbReference type="EC" id="2.7.7.108"/>
    </reaction>
</comment>
<keyword evidence="8" id="KW-0464">Manganese</keyword>
<name>A0ABY9RCS9_9BURK</name>
<sequence length="501" mass="56810">MSTETPSSHSFPEFRNHFAELGDDFFAHVKPQALSKSRMALVNHTLAQDLGFTPEICASERFLEVFSGQAIGPGSRPLAAVYSGHQFGVWAGQLGDGRAILLGDLAHSNPNYPRQELQLKGAGMTPFSRMGDGRAVLRSSIREYLCSEAMCGLGIPTTRALCLASSPQYAMREQPETTAIVTRVAPSFVRFGSFEHWYYNGEHEKLQSLADYCIQHFFPDLLSIANPYYEFLKRVVQQTAELIAHWQAVGFMHGVMNTDNMSILGLTLDYGPFGFMDGFETQKICNHSDTQGRYAFHMQPRIGQWNCHALAQALLPLIDDIDAAQDALSHYVPSFDTHHEKFLRAKFGLKRRQSEDAQLFETWFELLAGSASDYTYCFRALSDLELNQPDFHNSQTYQKLRNQILDRDGFDTWLRHYQNRLSLENSIETERLTSMKQHNPKYVLRNYLAQEAIEAAEKGDFSVAEQLHEVLKNPFDEQTNFERYAALPPDWASHISVSCSS</sequence>
<proteinExistence type="inferred from homology"/>
<evidence type="ECO:0000256" key="1">
    <source>
        <dbReference type="ARBA" id="ARBA00009747"/>
    </source>
</evidence>
<keyword evidence="7 8" id="KW-0460">Magnesium</keyword>
<feature type="binding site" evidence="8">
    <location>
        <position position="120"/>
    </location>
    <ligand>
        <name>ATP</name>
        <dbReference type="ChEBI" id="CHEBI:30616"/>
    </ligand>
</feature>
<dbReference type="HAMAP" id="MF_00692">
    <property type="entry name" value="SelO"/>
    <property type="match status" value="1"/>
</dbReference>
<protein>
    <recommendedName>
        <fullName evidence="8">Protein nucleotidyltransferase YdiU</fullName>
        <ecNumber evidence="8">2.7.7.-</ecNumber>
    </recommendedName>
    <alternativeName>
        <fullName evidence="8">Protein adenylyltransferase YdiU</fullName>
        <ecNumber evidence="8">2.7.7.108</ecNumber>
    </alternativeName>
    <alternativeName>
        <fullName evidence="8">Protein uridylyltransferase YdiU</fullName>
        <ecNumber evidence="8">2.7.7.-</ecNumber>
    </alternativeName>
</protein>
<evidence type="ECO:0000313" key="10">
    <source>
        <dbReference type="Proteomes" id="UP001181355"/>
    </source>
</evidence>
<dbReference type="EC" id="2.7.7.108" evidence="8"/>
<keyword evidence="3 8" id="KW-0548">Nucleotidyltransferase</keyword>
<comment type="catalytic activity">
    <reaction evidence="8">
        <text>L-seryl-[protein] + ATP = 3-O-(5'-adenylyl)-L-seryl-[protein] + diphosphate</text>
        <dbReference type="Rhea" id="RHEA:58120"/>
        <dbReference type="Rhea" id="RHEA-COMP:9863"/>
        <dbReference type="Rhea" id="RHEA-COMP:15073"/>
        <dbReference type="ChEBI" id="CHEBI:29999"/>
        <dbReference type="ChEBI" id="CHEBI:30616"/>
        <dbReference type="ChEBI" id="CHEBI:33019"/>
        <dbReference type="ChEBI" id="CHEBI:142516"/>
        <dbReference type="EC" id="2.7.7.108"/>
    </reaction>
</comment>
<gene>
    <name evidence="8" type="primary">ydiU</name>
    <name evidence="8" type="synonym">selO</name>
    <name evidence="9" type="ORF">RF679_09890</name>
</gene>
<reference evidence="9" key="1">
    <citation type="submission" date="2023-09" db="EMBL/GenBank/DDBJ databases">
        <title>Undibacterium sp. 20NA77.5 isolated from freshwater.</title>
        <authorList>
            <person name="Le V."/>
            <person name="Ko S.-R."/>
            <person name="Ahn C.-Y."/>
            <person name="Oh H.-M."/>
        </authorList>
    </citation>
    <scope>NUCLEOTIDE SEQUENCE</scope>
    <source>
        <strain evidence="9">20NA77.5</strain>
    </source>
</reference>
<dbReference type="PANTHER" id="PTHR32057:SF14">
    <property type="entry name" value="PROTEIN ADENYLYLTRANSFERASE SELO, MITOCHONDRIAL"/>
    <property type="match status" value="1"/>
</dbReference>
<dbReference type="InterPro" id="IPR003846">
    <property type="entry name" value="SelO"/>
</dbReference>
<dbReference type="RefSeq" id="WP_309480475.1">
    <property type="nucleotide sequence ID" value="NZ_CP133720.1"/>
</dbReference>
<evidence type="ECO:0000256" key="3">
    <source>
        <dbReference type="ARBA" id="ARBA00022695"/>
    </source>
</evidence>
<keyword evidence="10" id="KW-1185">Reference proteome</keyword>
<feature type="binding site" evidence="8">
    <location>
        <position position="97"/>
    </location>
    <ligand>
        <name>ATP</name>
        <dbReference type="ChEBI" id="CHEBI:30616"/>
    </ligand>
</feature>
<comment type="catalytic activity">
    <reaction evidence="8">
        <text>L-tyrosyl-[protein] + UTP = O-(5'-uridylyl)-L-tyrosyl-[protein] + diphosphate</text>
        <dbReference type="Rhea" id="RHEA:83887"/>
        <dbReference type="Rhea" id="RHEA-COMP:10136"/>
        <dbReference type="Rhea" id="RHEA-COMP:20238"/>
        <dbReference type="ChEBI" id="CHEBI:33019"/>
        <dbReference type="ChEBI" id="CHEBI:46398"/>
        <dbReference type="ChEBI" id="CHEBI:46858"/>
        <dbReference type="ChEBI" id="CHEBI:90602"/>
    </reaction>
</comment>
<dbReference type="EC" id="2.7.7.-" evidence="8"/>
<feature type="binding site" evidence="8">
    <location>
        <position position="132"/>
    </location>
    <ligand>
        <name>ATP</name>
        <dbReference type="ChEBI" id="CHEBI:30616"/>
    </ligand>
</feature>